<sequence>MAFPVQPLAPAQGLGGPPNASHEAPFRAACSGVVPLFARLEPWMLELFADRRLFACIDRYGSPLNVLSAAPLQRNLLRLQAVAEARQLDFRAFYAHKANKCSRLLDTIRDIDAGVDTASLSELTEALNAGVAPQRIICTAAIKNAELLATCVRHRVTVAIDNADELLALQAIAAANRQPANVAFRVSGFRGPDNGPKLRSRFGIDIEQLPTFVDRFWPPGHCNPVNIVGLHFHLHGGSAPQRVAAVNQLLPWIDRLREQAHPITFMDIGGGLPINYQTSPSQWTRFWQEHERALLEKRDEITRNNHGLGRMAVEGRIHGRANVYPLHDGPLHADWLASILDARVADATNGTSLAAALARRGLQLRCEPGRSALDGCGVTVARVEYHKCHADGYSLLGLAMNRTQCRTTDDELMVDPILLRNPQTRSAPISQPSDNQATEGYLVGATCTECESILLRRMRFPSGVARGDLLVFPNTAGYWMHMMESRSHQIPLAQNLFVTPQGTELGLQRRDAPG</sequence>
<dbReference type="PANTHER" id="PTHR43727">
    <property type="entry name" value="DIAMINOPIMELATE DECARBOXYLASE"/>
    <property type="match status" value="1"/>
</dbReference>
<dbReference type="RefSeq" id="WP_084426686.1">
    <property type="nucleotide sequence ID" value="NZ_CP042914.1"/>
</dbReference>
<keyword evidence="4" id="KW-0456">Lyase</keyword>
<dbReference type="GO" id="GO:0008836">
    <property type="term" value="F:diaminopimelate decarboxylase activity"/>
    <property type="evidence" value="ECO:0007669"/>
    <property type="project" value="UniProtKB-EC"/>
</dbReference>
<dbReference type="EMBL" id="CP042914">
    <property type="protein sequence ID" value="QEG38359.1"/>
    <property type="molecule type" value="Genomic_DNA"/>
</dbReference>
<dbReference type="AlphaFoldDB" id="A0A5B9QK53"/>
<evidence type="ECO:0000256" key="1">
    <source>
        <dbReference type="ARBA" id="ARBA00001933"/>
    </source>
</evidence>
<dbReference type="OrthoDB" id="9802241at2"/>
<feature type="domain" description="Orn/DAP/Arg decarboxylase 2 N-terminal" evidence="3">
    <location>
        <begin position="87"/>
        <end position="303"/>
    </location>
</feature>
<dbReference type="KEGG" id="rul:UC8_03160"/>
<keyword evidence="5" id="KW-1185">Reference proteome</keyword>
<keyword evidence="2" id="KW-0663">Pyridoxal phosphate</keyword>
<dbReference type="GO" id="GO:0009089">
    <property type="term" value="P:lysine biosynthetic process via diaminopimelate"/>
    <property type="evidence" value="ECO:0007669"/>
    <property type="project" value="TreeGrafter"/>
</dbReference>
<evidence type="ECO:0000259" key="3">
    <source>
        <dbReference type="Pfam" id="PF02784"/>
    </source>
</evidence>
<proteinExistence type="predicted"/>
<dbReference type="InterPro" id="IPR009006">
    <property type="entry name" value="Ala_racemase/Decarboxylase_C"/>
</dbReference>
<dbReference type="SUPFAM" id="SSF51419">
    <property type="entry name" value="PLP-binding barrel"/>
    <property type="match status" value="1"/>
</dbReference>
<dbReference type="Pfam" id="PF02784">
    <property type="entry name" value="Orn_Arg_deC_N"/>
    <property type="match status" value="1"/>
</dbReference>
<gene>
    <name evidence="4" type="primary">lysA_1</name>
    <name evidence="4" type="ORF">UC8_03160</name>
</gene>
<accession>A0A5B9QK53</accession>
<protein>
    <submittedName>
        <fullName evidence="4">Diaminopimelate decarboxylase</fullName>
        <ecNumber evidence="4">4.1.1.20</ecNumber>
    </submittedName>
</protein>
<dbReference type="Proteomes" id="UP000325286">
    <property type="component" value="Chromosome"/>
</dbReference>
<evidence type="ECO:0000313" key="5">
    <source>
        <dbReference type="Proteomes" id="UP000325286"/>
    </source>
</evidence>
<evidence type="ECO:0000313" key="4">
    <source>
        <dbReference type="EMBL" id="QEG38359.1"/>
    </source>
</evidence>
<dbReference type="InterPro" id="IPR029066">
    <property type="entry name" value="PLP-binding_barrel"/>
</dbReference>
<comment type="cofactor">
    <cofactor evidence="1">
        <name>pyridoxal 5'-phosphate</name>
        <dbReference type="ChEBI" id="CHEBI:597326"/>
    </cofactor>
</comment>
<dbReference type="SUPFAM" id="SSF50621">
    <property type="entry name" value="Alanine racemase C-terminal domain-like"/>
    <property type="match status" value="1"/>
</dbReference>
<dbReference type="PANTHER" id="PTHR43727:SF2">
    <property type="entry name" value="GROUP IV DECARBOXYLASE"/>
    <property type="match status" value="1"/>
</dbReference>
<dbReference type="Gene3D" id="2.40.37.10">
    <property type="entry name" value="Lyase, Ornithine Decarboxylase, Chain A, domain 1"/>
    <property type="match status" value="1"/>
</dbReference>
<dbReference type="Gene3D" id="3.20.20.10">
    <property type="entry name" value="Alanine racemase"/>
    <property type="match status" value="1"/>
</dbReference>
<organism evidence="4 5">
    <name type="scientific">Roseimaritima ulvae</name>
    <dbReference type="NCBI Taxonomy" id="980254"/>
    <lineage>
        <taxon>Bacteria</taxon>
        <taxon>Pseudomonadati</taxon>
        <taxon>Planctomycetota</taxon>
        <taxon>Planctomycetia</taxon>
        <taxon>Pirellulales</taxon>
        <taxon>Pirellulaceae</taxon>
        <taxon>Roseimaritima</taxon>
    </lineage>
</organism>
<dbReference type="InterPro" id="IPR022644">
    <property type="entry name" value="De-COase2_N"/>
</dbReference>
<dbReference type="EC" id="4.1.1.20" evidence="4"/>
<name>A0A5B9QK53_9BACT</name>
<reference evidence="4 5" key="1">
    <citation type="submission" date="2019-08" db="EMBL/GenBank/DDBJ databases">
        <title>Deep-cultivation of Planctomycetes and their phenomic and genomic characterization uncovers novel biology.</title>
        <authorList>
            <person name="Wiegand S."/>
            <person name="Jogler M."/>
            <person name="Boedeker C."/>
            <person name="Pinto D."/>
            <person name="Vollmers J."/>
            <person name="Rivas-Marin E."/>
            <person name="Kohn T."/>
            <person name="Peeters S.H."/>
            <person name="Heuer A."/>
            <person name="Rast P."/>
            <person name="Oberbeckmann S."/>
            <person name="Bunk B."/>
            <person name="Jeske O."/>
            <person name="Meyerdierks A."/>
            <person name="Storesund J.E."/>
            <person name="Kallscheuer N."/>
            <person name="Luecker S."/>
            <person name="Lage O.M."/>
            <person name="Pohl T."/>
            <person name="Merkel B.J."/>
            <person name="Hornburger P."/>
            <person name="Mueller R.-W."/>
            <person name="Bruemmer F."/>
            <person name="Labrenz M."/>
            <person name="Spormann A.M."/>
            <person name="Op den Camp H."/>
            <person name="Overmann J."/>
            <person name="Amann R."/>
            <person name="Jetten M.S.M."/>
            <person name="Mascher T."/>
            <person name="Medema M.H."/>
            <person name="Devos D.P."/>
            <person name="Kaster A.-K."/>
            <person name="Ovreas L."/>
            <person name="Rohde M."/>
            <person name="Galperin M.Y."/>
            <person name="Jogler C."/>
        </authorList>
    </citation>
    <scope>NUCLEOTIDE SEQUENCE [LARGE SCALE GENOMIC DNA]</scope>
    <source>
        <strain evidence="4 5">UC8</strain>
    </source>
</reference>
<evidence type="ECO:0000256" key="2">
    <source>
        <dbReference type="ARBA" id="ARBA00022898"/>
    </source>
</evidence>